<comment type="caution">
    <text evidence="1">The sequence shown here is derived from an EMBL/GenBank/DDBJ whole genome shotgun (WGS) entry which is preliminary data.</text>
</comment>
<dbReference type="Proteomes" id="UP001558481">
    <property type="component" value="Unassembled WGS sequence"/>
</dbReference>
<evidence type="ECO:0000313" key="1">
    <source>
        <dbReference type="EMBL" id="MEX3596044.1"/>
    </source>
</evidence>
<keyword evidence="2" id="KW-1185">Reference proteome</keyword>
<dbReference type="RefSeq" id="WP_259917505.1">
    <property type="nucleotide sequence ID" value="NZ_JALXKX010000076.1"/>
</dbReference>
<protein>
    <submittedName>
        <fullName evidence="1">Uncharacterized protein</fullName>
    </submittedName>
</protein>
<name>A0ABV3V5K8_9MICC</name>
<dbReference type="EMBL" id="JAYWLU010000022">
    <property type="protein sequence ID" value="MEX3596044.1"/>
    <property type="molecule type" value="Genomic_DNA"/>
</dbReference>
<evidence type="ECO:0000313" key="2">
    <source>
        <dbReference type="Proteomes" id="UP001558481"/>
    </source>
</evidence>
<accession>A0ABV3V5K8</accession>
<gene>
    <name evidence="1" type="ORF">VVR66_15115</name>
</gene>
<organism evidence="1 2">
    <name type="scientific">Kocuria carniphila</name>
    <dbReference type="NCBI Taxonomy" id="262208"/>
    <lineage>
        <taxon>Bacteria</taxon>
        <taxon>Bacillati</taxon>
        <taxon>Actinomycetota</taxon>
        <taxon>Actinomycetes</taxon>
        <taxon>Micrococcales</taxon>
        <taxon>Micrococcaceae</taxon>
        <taxon>Kocuria</taxon>
    </lineage>
</organism>
<reference evidence="1 2" key="1">
    <citation type="journal article" date="2024" name="Fungal Genet. Biol.">
        <title>The porcine skin microbiome exhibits broad fungal antagonism.</title>
        <authorList>
            <person name="De La Cruz K.F."/>
            <person name="Townsend E.C."/>
            <person name="Alex Cheong J.Z."/>
            <person name="Salamzade R."/>
            <person name="Liu A."/>
            <person name="Sandstrom S."/>
            <person name="Davila E."/>
            <person name="Huang L."/>
            <person name="Xu K.H."/>
            <person name="Wu S.Y."/>
            <person name="Meudt J.J."/>
            <person name="Shanmuganayagam D."/>
            <person name="Gibson A.L.F."/>
            <person name="Kalan L.R."/>
        </authorList>
    </citation>
    <scope>NUCLEOTIDE SEQUENCE [LARGE SCALE GENOMIC DNA]</scope>
    <source>
        <strain evidence="1 2">LK2625</strain>
    </source>
</reference>
<proteinExistence type="predicted"/>
<sequence length="184" mass="20704">MMGTVPEWISVLVAAAALIAAVWAGLTSKRLFDVERKRDEVALDRREKEQASEIAAWSVTYDTPADQPSPKGLLIHNSSNAPVFDVKVLSTYSKTKRDTPETQKPLTMSVLTPGDYAAIEDDKFPWKFPETQSRVEEKVHSRLRPVTNNPGWMVTGIAFVDSYGTSWLRDERGQLLRLEKEETP</sequence>